<comment type="caution">
    <text evidence="2">The sequence shown here is derived from an EMBL/GenBank/DDBJ whole genome shotgun (WGS) entry which is preliminary data.</text>
</comment>
<dbReference type="EMBL" id="CAJJDN010000093">
    <property type="protein sequence ID" value="CAD8109407.1"/>
    <property type="molecule type" value="Genomic_DNA"/>
</dbReference>
<dbReference type="OrthoDB" id="341421at2759"/>
<name>A0A8S1Q131_9CILI</name>
<keyword evidence="3" id="KW-1185">Reference proteome</keyword>
<feature type="domain" description="SET" evidence="1">
    <location>
        <begin position="16"/>
        <end position="230"/>
    </location>
</feature>
<protein>
    <recommendedName>
        <fullName evidence="1">SET domain-containing protein</fullName>
    </recommendedName>
</protein>
<accession>A0A8S1Q131</accession>
<organism evidence="2 3">
    <name type="scientific">Paramecium sonneborni</name>
    <dbReference type="NCBI Taxonomy" id="65129"/>
    <lineage>
        <taxon>Eukaryota</taxon>
        <taxon>Sar</taxon>
        <taxon>Alveolata</taxon>
        <taxon>Ciliophora</taxon>
        <taxon>Intramacronucleata</taxon>
        <taxon>Oligohymenophorea</taxon>
        <taxon>Peniculida</taxon>
        <taxon>Parameciidae</taxon>
        <taxon>Paramecium</taxon>
    </lineage>
</organism>
<proteinExistence type="predicted"/>
<evidence type="ECO:0000259" key="1">
    <source>
        <dbReference type="PROSITE" id="PS50280"/>
    </source>
</evidence>
<dbReference type="GO" id="GO:0016279">
    <property type="term" value="F:protein-lysine N-methyltransferase activity"/>
    <property type="evidence" value="ECO:0007669"/>
    <property type="project" value="TreeGrafter"/>
</dbReference>
<dbReference type="CDD" id="cd10527">
    <property type="entry name" value="SET_LSMT"/>
    <property type="match status" value="1"/>
</dbReference>
<dbReference type="InterPro" id="IPR050600">
    <property type="entry name" value="SETD3_SETD6_MTase"/>
</dbReference>
<reference evidence="2" key="1">
    <citation type="submission" date="2021-01" db="EMBL/GenBank/DDBJ databases">
        <authorList>
            <consortium name="Genoscope - CEA"/>
            <person name="William W."/>
        </authorList>
    </citation>
    <scope>NUCLEOTIDE SEQUENCE</scope>
</reference>
<dbReference type="PROSITE" id="PS50280">
    <property type="entry name" value="SET"/>
    <property type="match status" value="1"/>
</dbReference>
<dbReference type="Proteomes" id="UP000692954">
    <property type="component" value="Unassembled WGS sequence"/>
</dbReference>
<dbReference type="Pfam" id="PF00856">
    <property type="entry name" value="SET"/>
    <property type="match status" value="1"/>
</dbReference>
<dbReference type="PANTHER" id="PTHR13271">
    <property type="entry name" value="UNCHARACTERIZED PUTATIVE METHYLTRANSFERASE"/>
    <property type="match status" value="1"/>
</dbReference>
<sequence>MFQLLQWFHSQGIITEHIRIQQITQTSYGVLASQSIPPNQTIITIPLHLCIFSDDLLNNHYSRYKKYYPHIFNIQLNEDAEFNTLVLYILLQKDNQSSLHKPYFDYVKQPQNVLSWNQQQVDLILDLNLKKTIQKMRIGLELNFSRFVTFFKEQFKKELSYDLFLYAYQFVMTRCFGGDHHLQSSCLVPFGDMLNHHDKCQTKQKIIGTNLVFITTKPIKENEEIYNFFGEHGNSFLLCWYGFTYDDNIYDKIYLSYEDDQIKEVSCYEFTKSNFKLKYYKNCQLQQDLLNLNKQQCKFNLLPNSNQKISQIY</sequence>
<evidence type="ECO:0000313" key="3">
    <source>
        <dbReference type="Proteomes" id="UP000692954"/>
    </source>
</evidence>
<dbReference type="AlphaFoldDB" id="A0A8S1Q131"/>
<evidence type="ECO:0000313" key="2">
    <source>
        <dbReference type="EMBL" id="CAD8109407.1"/>
    </source>
</evidence>
<gene>
    <name evidence="2" type="ORF">PSON_ATCC_30995.1.T0930159</name>
</gene>
<dbReference type="InterPro" id="IPR001214">
    <property type="entry name" value="SET_dom"/>
</dbReference>
<dbReference type="PANTHER" id="PTHR13271:SF153">
    <property type="entry name" value="SET DOMAIN-CONTAINING PROTEIN"/>
    <property type="match status" value="1"/>
</dbReference>